<evidence type="ECO:0000313" key="2">
    <source>
        <dbReference type="Proteomes" id="UP001062846"/>
    </source>
</evidence>
<dbReference type="Proteomes" id="UP001062846">
    <property type="component" value="Chromosome 9"/>
</dbReference>
<keyword evidence="2" id="KW-1185">Reference proteome</keyword>
<comment type="caution">
    <text evidence="1">The sequence shown here is derived from an EMBL/GenBank/DDBJ whole genome shotgun (WGS) entry which is preliminary data.</text>
</comment>
<accession>A0ACC0MAF9</accession>
<name>A0ACC0MAF9_RHOML</name>
<evidence type="ECO:0000313" key="1">
    <source>
        <dbReference type="EMBL" id="KAI8537869.1"/>
    </source>
</evidence>
<proteinExistence type="predicted"/>
<reference evidence="1" key="1">
    <citation type="submission" date="2022-02" db="EMBL/GenBank/DDBJ databases">
        <title>Plant Genome Project.</title>
        <authorList>
            <person name="Zhang R.-G."/>
        </authorList>
    </citation>
    <scope>NUCLEOTIDE SEQUENCE</scope>
    <source>
        <strain evidence="1">AT1</strain>
    </source>
</reference>
<protein>
    <submittedName>
        <fullName evidence="1">Uncharacterized protein</fullName>
    </submittedName>
</protein>
<dbReference type="EMBL" id="CM046396">
    <property type="protein sequence ID" value="KAI8537869.1"/>
    <property type="molecule type" value="Genomic_DNA"/>
</dbReference>
<sequence>MEVYHEAVDGGSKAKELGELVVSTRHVDTTGGAEDQVGDFGFGLAPFLYGLCGSLFAKFGDFHHNHVLPSVQGRCHELAQIGIVLEDFFG</sequence>
<gene>
    <name evidence="1" type="ORF">RHMOL_Rhmol09G0057700</name>
</gene>
<organism evidence="1 2">
    <name type="scientific">Rhododendron molle</name>
    <name type="common">Chinese azalea</name>
    <name type="synonym">Azalea mollis</name>
    <dbReference type="NCBI Taxonomy" id="49168"/>
    <lineage>
        <taxon>Eukaryota</taxon>
        <taxon>Viridiplantae</taxon>
        <taxon>Streptophyta</taxon>
        <taxon>Embryophyta</taxon>
        <taxon>Tracheophyta</taxon>
        <taxon>Spermatophyta</taxon>
        <taxon>Magnoliopsida</taxon>
        <taxon>eudicotyledons</taxon>
        <taxon>Gunneridae</taxon>
        <taxon>Pentapetalae</taxon>
        <taxon>asterids</taxon>
        <taxon>Ericales</taxon>
        <taxon>Ericaceae</taxon>
        <taxon>Ericoideae</taxon>
        <taxon>Rhodoreae</taxon>
        <taxon>Rhododendron</taxon>
    </lineage>
</organism>